<dbReference type="EMBL" id="CP001654">
    <property type="protein sequence ID" value="ACS86509.1"/>
    <property type="molecule type" value="Genomic_DNA"/>
</dbReference>
<keyword evidence="2" id="KW-1185">Reference proteome</keyword>
<reference evidence="1" key="1">
    <citation type="submission" date="2009-06" db="EMBL/GenBank/DDBJ databases">
        <title>Complete sequence of Dickeya dadantii Ech703.</title>
        <authorList>
            <consortium name="US DOE Joint Genome Institute"/>
            <person name="Lucas S."/>
            <person name="Copeland A."/>
            <person name="Lapidus A."/>
            <person name="Glavina del Rio T."/>
            <person name="Dalin E."/>
            <person name="Tice H."/>
            <person name="Bruce D."/>
            <person name="Goodwin L."/>
            <person name="Pitluck S."/>
            <person name="Chertkov O."/>
            <person name="Brettin T."/>
            <person name="Detter J.C."/>
            <person name="Han C."/>
            <person name="Larimer F."/>
            <person name="Land M."/>
            <person name="Hauser L."/>
            <person name="Kyrpides N."/>
            <person name="Mikhailova N."/>
            <person name="Balakrishnan V."/>
            <person name="Glasner J."/>
            <person name="Perna N.T."/>
        </authorList>
    </citation>
    <scope>NUCLEOTIDE SEQUENCE [LARGE SCALE GENOMIC DNA]</scope>
    <source>
        <strain evidence="1">Ech703</strain>
    </source>
</reference>
<dbReference type="Proteomes" id="UP000002734">
    <property type="component" value="Chromosome"/>
</dbReference>
<gene>
    <name evidence="1" type="ordered locus">Dd703_2732</name>
</gene>
<dbReference type="InterPro" id="IPR010807">
    <property type="entry name" value="YfgJ-like"/>
</dbReference>
<dbReference type="AlphaFoldDB" id="C6CAL1"/>
<dbReference type="Pfam" id="PF07191">
    <property type="entry name" value="Zn_ribbon_6"/>
    <property type="match status" value="1"/>
</dbReference>
<accession>C6CAL1</accession>
<proteinExistence type="predicted"/>
<dbReference type="InterPro" id="IPR029037">
    <property type="entry name" value="DUF1407/YfgJ-like_sf"/>
</dbReference>
<sequence length="77" mass="9024">MEAYCPECRQSMQWRNAERFYCVSCERSFERLALCPECRLLLQRLKACGADSYLCQHGHGLISRSRVIFCYQPVPSE</sequence>
<dbReference type="KEGG" id="dda:Dd703_2732"/>
<protein>
    <recommendedName>
        <fullName evidence="3">Replication restart DNA helicase PriA</fullName>
    </recommendedName>
</protein>
<dbReference type="STRING" id="579405.Dd703_2732"/>
<evidence type="ECO:0000313" key="2">
    <source>
        <dbReference type="Proteomes" id="UP000002734"/>
    </source>
</evidence>
<organism evidence="1 2">
    <name type="scientific">Musicola paradisiaca (strain Ech703)</name>
    <name type="common">Dickeya paradisiaca</name>
    <name type="synonym">Dickeya dadantii</name>
    <dbReference type="NCBI Taxonomy" id="579405"/>
    <lineage>
        <taxon>Bacteria</taxon>
        <taxon>Pseudomonadati</taxon>
        <taxon>Pseudomonadota</taxon>
        <taxon>Gammaproteobacteria</taxon>
        <taxon>Enterobacterales</taxon>
        <taxon>Pectobacteriaceae</taxon>
        <taxon>Musicola</taxon>
    </lineage>
</organism>
<evidence type="ECO:0000313" key="1">
    <source>
        <dbReference type="EMBL" id="ACS86509.1"/>
    </source>
</evidence>
<dbReference type="HOGENOM" id="CLU_184340_0_0_6"/>
<evidence type="ECO:0008006" key="3">
    <source>
        <dbReference type="Google" id="ProtNLM"/>
    </source>
</evidence>
<dbReference type="SUPFAM" id="SSF161187">
    <property type="entry name" value="YfgJ-like"/>
    <property type="match status" value="1"/>
</dbReference>
<dbReference type="RefSeq" id="WP_015854414.1">
    <property type="nucleotide sequence ID" value="NC_012880.1"/>
</dbReference>
<dbReference type="eggNOG" id="COG1198">
    <property type="taxonomic scope" value="Bacteria"/>
</dbReference>
<dbReference type="Gene3D" id="2.10.290.10">
    <property type="entry name" value="YfgJ-like"/>
    <property type="match status" value="1"/>
</dbReference>
<name>C6CAL1_MUSP7</name>